<dbReference type="EMBL" id="AY312151">
    <property type="protein sequence ID" value="AAQ84531.1"/>
    <property type="molecule type" value="Genomic_DNA"/>
</dbReference>
<reference evidence="2" key="1">
    <citation type="journal article" date="2004" name="J. Med. Virol.">
        <title>Distribution of TT virus genomic groups 1-5 in Brazilian blood donors, HBV carriers, and HIV-1-infected patients.</title>
        <authorList>
            <person name="Devalle S."/>
            <person name="Niel C."/>
        </authorList>
    </citation>
    <scope>NUCLEOTIDE SEQUENCE</scope>
</reference>
<proteinExistence type="predicted"/>
<feature type="compositionally biased region" description="Pro residues" evidence="1">
    <location>
        <begin position="51"/>
        <end position="71"/>
    </location>
</feature>
<feature type="compositionally biased region" description="Basic and acidic residues" evidence="1">
    <location>
        <begin position="72"/>
        <end position="83"/>
    </location>
</feature>
<name>Q6W4Y5_9VIRU</name>
<evidence type="ECO:0000313" key="2">
    <source>
        <dbReference type="EMBL" id="AAQ84531.1"/>
    </source>
</evidence>
<organism evidence="2">
    <name type="scientific">Torque teno virus</name>
    <dbReference type="NCBI Taxonomy" id="68887"/>
    <lineage>
        <taxon>Viruses</taxon>
        <taxon>Monodnaviria</taxon>
        <taxon>Shotokuvirae</taxon>
        <taxon>Commensaviricota</taxon>
        <taxon>Cardeaviricetes</taxon>
        <taxon>Sanitavirales</taxon>
        <taxon>Anelloviridae</taxon>
    </lineage>
</organism>
<feature type="region of interest" description="Disordered" evidence="1">
    <location>
        <begin position="46"/>
        <end position="106"/>
    </location>
</feature>
<evidence type="ECO:0000256" key="1">
    <source>
        <dbReference type="SAM" id="MobiDB-lite"/>
    </source>
</evidence>
<accession>Q6W4Y5</accession>
<protein>
    <submittedName>
        <fullName evidence="2">ORF2 protein</fullName>
    </submittedName>
</protein>
<sequence>MTWRPPIHNAADINKQFFKTYFQCHNNYYNYNNFINHLNILTTHYNFTKKPAPPNNPQPAPQIRPALPAPKPDPEAENREPWRRAGSGNNKGAATKNPGAAAGDAYDGEDLDALFAAVAEDAE</sequence>